<evidence type="ECO:0000313" key="1">
    <source>
        <dbReference type="EMBL" id="MBE9146043.1"/>
    </source>
</evidence>
<sequence>MTYSGSGDYEVGYDVNTDGHNDVVVNYKDWDEDGISHAVSVEVDNDFDQKMDQFIELNPGSGDVISTGIDLTGDEVSDVVYTPDGDIQMADLNTDGVSTQEEMVLTQAAIDYLDV</sequence>
<dbReference type="Proteomes" id="UP000640725">
    <property type="component" value="Unassembled WGS sequence"/>
</dbReference>
<dbReference type="EMBL" id="JADEWU010000079">
    <property type="protein sequence ID" value="MBE9146043.1"/>
    <property type="molecule type" value="Genomic_DNA"/>
</dbReference>
<dbReference type="RefSeq" id="WP_193871430.1">
    <property type="nucleotide sequence ID" value="NZ_JADEWU010000079.1"/>
</dbReference>
<name>A0ABR9UHV0_9CYAN</name>
<keyword evidence="2" id="KW-1185">Reference proteome</keyword>
<organism evidence="1 2">
    <name type="scientific">Planktothrix mougeotii LEGE 06226</name>
    <dbReference type="NCBI Taxonomy" id="1828728"/>
    <lineage>
        <taxon>Bacteria</taxon>
        <taxon>Bacillati</taxon>
        <taxon>Cyanobacteriota</taxon>
        <taxon>Cyanophyceae</taxon>
        <taxon>Oscillatoriophycideae</taxon>
        <taxon>Oscillatoriales</taxon>
        <taxon>Microcoleaceae</taxon>
        <taxon>Planktothrix</taxon>
    </lineage>
</organism>
<gene>
    <name evidence="1" type="ORF">IQ236_22890</name>
</gene>
<reference evidence="1 2" key="1">
    <citation type="submission" date="2020-10" db="EMBL/GenBank/DDBJ databases">
        <authorList>
            <person name="Castelo-Branco R."/>
            <person name="Eusebio N."/>
            <person name="Adriana R."/>
            <person name="Vieira A."/>
            <person name="Brugerolle De Fraissinette N."/>
            <person name="Rezende De Castro R."/>
            <person name="Schneider M.P."/>
            <person name="Vasconcelos V."/>
            <person name="Leao P.N."/>
        </authorList>
    </citation>
    <scope>NUCLEOTIDE SEQUENCE [LARGE SCALE GENOMIC DNA]</scope>
    <source>
        <strain evidence="1 2">LEGE 06226</strain>
    </source>
</reference>
<comment type="caution">
    <text evidence="1">The sequence shown here is derived from an EMBL/GenBank/DDBJ whole genome shotgun (WGS) entry which is preliminary data.</text>
</comment>
<protein>
    <submittedName>
        <fullName evidence="1">Uncharacterized protein</fullName>
    </submittedName>
</protein>
<proteinExistence type="predicted"/>
<evidence type="ECO:0000313" key="2">
    <source>
        <dbReference type="Proteomes" id="UP000640725"/>
    </source>
</evidence>
<accession>A0ABR9UHV0</accession>